<dbReference type="SUPFAM" id="SSF52096">
    <property type="entry name" value="ClpP/crotonase"/>
    <property type="match status" value="1"/>
</dbReference>
<dbReference type="PANTHER" id="PTHR11261:SF3">
    <property type="entry name" value="RETINOL-BINDING PROTEIN 3"/>
    <property type="match status" value="1"/>
</dbReference>
<dbReference type="Proteomes" id="UP000235371">
    <property type="component" value="Unassembled WGS sequence"/>
</dbReference>
<dbReference type="GeneID" id="36578482"/>
<dbReference type="InParanoid" id="A0A2J6TUG2"/>
<evidence type="ECO:0000313" key="2">
    <source>
        <dbReference type="EMBL" id="PMD66631.1"/>
    </source>
</evidence>
<dbReference type="AlphaFoldDB" id="A0A2J6TUG2"/>
<feature type="domain" description="Tail specific protease" evidence="1">
    <location>
        <begin position="189"/>
        <end position="302"/>
    </location>
</feature>
<gene>
    <name evidence="2" type="ORF">K444DRAFT_122869</name>
</gene>
<dbReference type="Gene3D" id="3.30.750.44">
    <property type="match status" value="1"/>
</dbReference>
<dbReference type="PANTHER" id="PTHR11261">
    <property type="entry name" value="INTERPHOTORECEPTOR RETINOID-BINDING PROTEIN"/>
    <property type="match status" value="1"/>
</dbReference>
<proteinExistence type="predicted"/>
<name>A0A2J6TUG2_9HELO</name>
<dbReference type="EMBL" id="KZ613743">
    <property type="protein sequence ID" value="PMD66631.1"/>
    <property type="molecule type" value="Genomic_DNA"/>
</dbReference>
<dbReference type="GO" id="GO:0008236">
    <property type="term" value="F:serine-type peptidase activity"/>
    <property type="evidence" value="ECO:0007669"/>
    <property type="project" value="InterPro"/>
</dbReference>
<keyword evidence="3" id="KW-1185">Reference proteome</keyword>
<dbReference type="InterPro" id="IPR029045">
    <property type="entry name" value="ClpP/crotonase-like_dom_sf"/>
</dbReference>
<protein>
    <recommendedName>
        <fullName evidence="1">Tail specific protease domain-containing protein</fullName>
    </recommendedName>
</protein>
<sequence length="325" mass="36356">MIRQLLSCCRTRPITKLDLFPVPTPLKMIPLDDPKRERYEKGLQPLTPELRTKLIQNIVKVLREQHINAEEGKAKIAILERNLRDGNYDTFVDSNAFHMRLTADIRNTSSEGADGVYINFGEPDLFRDNEEEGAEEDFSPDKDEYFEATGYGFGNVSFDTAALPGKTIATLPIAQLFGLEERGVRDAARAKMNSVAEADVLILDLRNCFGLFADTAAFILSYIFDEQRPLTKSVDRDGKTQNFTETVKVEEMRAIGCTIFGGRKPVYVLTNNRTMLHAEMIAYSVQKYGRGVVVGEQESTMGWARPMEVGACGYGVELAGCGREE</sequence>
<dbReference type="RefSeq" id="XP_024743535.1">
    <property type="nucleotide sequence ID" value="XM_024870400.1"/>
</dbReference>
<dbReference type="Pfam" id="PF03572">
    <property type="entry name" value="Peptidase_S41"/>
    <property type="match status" value="1"/>
</dbReference>
<reference evidence="2 3" key="1">
    <citation type="submission" date="2016-04" db="EMBL/GenBank/DDBJ databases">
        <title>A degradative enzymes factory behind the ericoid mycorrhizal symbiosis.</title>
        <authorList>
            <consortium name="DOE Joint Genome Institute"/>
            <person name="Martino E."/>
            <person name="Morin E."/>
            <person name="Grelet G."/>
            <person name="Kuo A."/>
            <person name="Kohler A."/>
            <person name="Daghino S."/>
            <person name="Barry K."/>
            <person name="Choi C."/>
            <person name="Cichocki N."/>
            <person name="Clum A."/>
            <person name="Copeland A."/>
            <person name="Hainaut M."/>
            <person name="Haridas S."/>
            <person name="Labutti K."/>
            <person name="Lindquist E."/>
            <person name="Lipzen A."/>
            <person name="Khouja H.-R."/>
            <person name="Murat C."/>
            <person name="Ohm R."/>
            <person name="Olson A."/>
            <person name="Spatafora J."/>
            <person name="Veneault-Fourrey C."/>
            <person name="Henrissat B."/>
            <person name="Grigoriev I."/>
            <person name="Martin F."/>
            <person name="Perotto S."/>
        </authorList>
    </citation>
    <scope>NUCLEOTIDE SEQUENCE [LARGE SCALE GENOMIC DNA]</scope>
    <source>
        <strain evidence="2 3">E</strain>
    </source>
</reference>
<organism evidence="2 3">
    <name type="scientific">Hyaloscypha bicolor E</name>
    <dbReference type="NCBI Taxonomy" id="1095630"/>
    <lineage>
        <taxon>Eukaryota</taxon>
        <taxon>Fungi</taxon>
        <taxon>Dikarya</taxon>
        <taxon>Ascomycota</taxon>
        <taxon>Pezizomycotina</taxon>
        <taxon>Leotiomycetes</taxon>
        <taxon>Helotiales</taxon>
        <taxon>Hyaloscyphaceae</taxon>
        <taxon>Hyaloscypha</taxon>
        <taxon>Hyaloscypha bicolor</taxon>
    </lineage>
</organism>
<evidence type="ECO:0000259" key="1">
    <source>
        <dbReference type="Pfam" id="PF03572"/>
    </source>
</evidence>
<dbReference type="GO" id="GO:0006508">
    <property type="term" value="P:proteolysis"/>
    <property type="evidence" value="ECO:0007669"/>
    <property type="project" value="InterPro"/>
</dbReference>
<dbReference type="Gene3D" id="3.90.226.10">
    <property type="entry name" value="2-enoyl-CoA Hydratase, Chain A, domain 1"/>
    <property type="match status" value="1"/>
</dbReference>
<accession>A0A2J6TUG2</accession>
<evidence type="ECO:0000313" key="3">
    <source>
        <dbReference type="Proteomes" id="UP000235371"/>
    </source>
</evidence>
<dbReference type="OrthoDB" id="10268064at2759"/>
<dbReference type="InterPro" id="IPR005151">
    <property type="entry name" value="Tail-specific_protease"/>
</dbReference>